<keyword evidence="5" id="KW-1185">Reference proteome</keyword>
<dbReference type="KEGG" id="hbo:Hbor_17130"/>
<evidence type="ECO:0000313" key="5">
    <source>
        <dbReference type="Proteomes" id="UP000006663"/>
    </source>
</evidence>
<dbReference type="PANTHER" id="PTHR45947:SF3">
    <property type="entry name" value="SULFOQUINOVOSYL TRANSFERASE SQD2"/>
    <property type="match status" value="1"/>
</dbReference>
<dbReference type="PANTHER" id="PTHR45947">
    <property type="entry name" value="SULFOQUINOVOSYL TRANSFERASE SQD2"/>
    <property type="match status" value="1"/>
</dbReference>
<dbReference type="InterPro" id="IPR001296">
    <property type="entry name" value="Glyco_trans_1"/>
</dbReference>
<dbReference type="InterPro" id="IPR028098">
    <property type="entry name" value="Glyco_trans_4-like_N"/>
</dbReference>
<dbReference type="Pfam" id="PF00534">
    <property type="entry name" value="Glycos_transf_1"/>
    <property type="match status" value="1"/>
</dbReference>
<evidence type="ECO:0000313" key="3">
    <source>
        <dbReference type="EMBL" id="ADQ67281.1"/>
    </source>
</evidence>
<dbReference type="InterPro" id="IPR050194">
    <property type="entry name" value="Glycosyltransferase_grp1"/>
</dbReference>
<dbReference type="RefSeq" id="WP_006054825.1">
    <property type="nucleotide sequence ID" value="NC_014729.1"/>
</dbReference>
<dbReference type="HOGENOM" id="CLU_009583_2_2_2"/>
<evidence type="ECO:0000259" key="2">
    <source>
        <dbReference type="Pfam" id="PF13439"/>
    </source>
</evidence>
<reference evidence="4 6" key="2">
    <citation type="journal article" date="2014" name="PLoS Genet.">
        <title>Phylogenetically driven sequencing of extremely halophilic archaea reveals strategies for static and dynamic osmo-response.</title>
        <authorList>
            <person name="Becker E.A."/>
            <person name="Seitzer P.M."/>
            <person name="Tritt A."/>
            <person name="Larsen D."/>
            <person name="Krusor M."/>
            <person name="Yao A.I."/>
            <person name="Wu D."/>
            <person name="Madern D."/>
            <person name="Eisen J.A."/>
            <person name="Darling A.E."/>
            <person name="Facciotti M.T."/>
        </authorList>
    </citation>
    <scope>NUCLEOTIDE SEQUENCE [LARGE SCALE GENOMIC DNA]</scope>
    <source>
        <strain evidence="4 6">DSM 11551</strain>
    </source>
</reference>
<evidence type="ECO:0000259" key="1">
    <source>
        <dbReference type="Pfam" id="PF00534"/>
    </source>
</evidence>
<dbReference type="Proteomes" id="UP000006663">
    <property type="component" value="Chromosome"/>
</dbReference>
<feature type="domain" description="Glycosyl transferase family 1" evidence="1">
    <location>
        <begin position="207"/>
        <end position="362"/>
    </location>
</feature>
<gene>
    <name evidence="3" type="ordered locus">Hbor_17130</name>
    <name evidence="4" type="ORF">C499_07540</name>
</gene>
<dbReference type="OrthoDB" id="132546at2157"/>
<protein>
    <submittedName>
        <fullName evidence="3">Glycosyltransferase</fullName>
    </submittedName>
</protein>
<dbReference type="AlphaFoldDB" id="E4NM76"/>
<evidence type="ECO:0000313" key="6">
    <source>
        <dbReference type="Proteomes" id="UP000011585"/>
    </source>
</evidence>
<dbReference type="Pfam" id="PF13439">
    <property type="entry name" value="Glyco_transf_4"/>
    <property type="match status" value="1"/>
</dbReference>
<organism evidence="3 5">
    <name type="scientific">Halogeometricum borinquense (strain ATCC 700274 / DSM 11551 / JCM 10706 / KCTC 4070 / PR3)</name>
    <dbReference type="NCBI Taxonomy" id="469382"/>
    <lineage>
        <taxon>Archaea</taxon>
        <taxon>Methanobacteriati</taxon>
        <taxon>Methanobacteriota</taxon>
        <taxon>Stenosarchaea group</taxon>
        <taxon>Halobacteria</taxon>
        <taxon>Halobacteriales</taxon>
        <taxon>Haloferacaceae</taxon>
        <taxon>Halogeometricum</taxon>
    </lineage>
</organism>
<dbReference type="CAZy" id="GT4">
    <property type="family name" value="Glycosyltransferase Family 4"/>
</dbReference>
<keyword evidence="4" id="KW-0808">Transferase</keyword>
<dbReference type="eggNOG" id="arCOG01403">
    <property type="taxonomic scope" value="Archaea"/>
</dbReference>
<evidence type="ECO:0000313" key="4">
    <source>
        <dbReference type="EMBL" id="ELY28497.1"/>
    </source>
</evidence>
<reference evidence="3 5" key="1">
    <citation type="journal article" date="2009" name="Stand. Genomic Sci.">
        <title>Complete genome sequence of Halogeometricum borinquense type strain (PR3).</title>
        <authorList>
            <person name="Malfatti S."/>
            <person name="Tindall B.J."/>
            <person name="Schneider S."/>
            <person name="Fahnrich R."/>
            <person name="Lapidus A."/>
            <person name="Labuttii K."/>
            <person name="Copeland A."/>
            <person name="Glavina Del Rio T."/>
            <person name="Nolan M."/>
            <person name="Chen F."/>
            <person name="Lucas S."/>
            <person name="Tice H."/>
            <person name="Cheng J.F."/>
            <person name="Bruce D."/>
            <person name="Goodwin L."/>
            <person name="Pitluck S."/>
            <person name="Anderson I."/>
            <person name="Pati A."/>
            <person name="Ivanova N."/>
            <person name="Mavromatis K."/>
            <person name="Chen A."/>
            <person name="Palaniappan K."/>
            <person name="D'haeseleer P."/>
            <person name="Goker M."/>
            <person name="Bristow J."/>
            <person name="Eisen J.A."/>
            <person name="Markowitz V."/>
            <person name="Hugenholtz P."/>
            <person name="Kyrpides N.C."/>
            <person name="Klenk H.P."/>
            <person name="Chain P."/>
        </authorList>
    </citation>
    <scope>NUCLEOTIDE SEQUENCE [LARGE SCALE GENOMIC DNA]</scope>
    <source>
        <strain evidence="5">ATCC 700274 / DSM 11551 / JCM 10706 / KCTC 4070 / PR3</strain>
        <strain evidence="3">PR 3</strain>
    </source>
</reference>
<dbReference type="Proteomes" id="UP000011585">
    <property type="component" value="Unassembled WGS sequence"/>
</dbReference>
<dbReference type="EMBL" id="AOHT01000024">
    <property type="protein sequence ID" value="ELY28497.1"/>
    <property type="molecule type" value="Genomic_DNA"/>
</dbReference>
<sequence>MNIVHITAGLVPIHGEFGGGVERHIRAVTTGLAARDHNVTVVDRRHDVDDPLSIDGVDVLRLAAPRVQTGLLDGWLDHVLNECLYSAGLRRAQERIAEADVVHAHNMYAGLAARRLARKARVPFVYTCHNGMWCTDDVNTYEQQVVRRFEGSLMRDADASIAVSEAVADGARTYGDADPTVIPNGVDTEIYGPDADTRSVEDTYELDGRKTVLFVGRLARAKGVDVLVKAARDVLDSSNDPVRFVLVGPDKHMFGGSAAESYPTEIRRLLDELGVRDDFVFAGQVSDEELVSLYTAADAFVLPSRYEAQGMVLLEALASGTPVVGTDVGGISEVVTSDVGRVVPPEAPVQLAEALLAVLDADRNGAMSVTARDYAERTYAWPRIVSRIESVYEGVR</sequence>
<dbReference type="CDD" id="cd03801">
    <property type="entry name" value="GT4_PimA-like"/>
    <property type="match status" value="1"/>
</dbReference>
<dbReference type="EMBL" id="CP001690">
    <property type="protein sequence ID" value="ADQ67281.1"/>
    <property type="molecule type" value="Genomic_DNA"/>
</dbReference>
<name>E4NM76_HALBP</name>
<proteinExistence type="predicted"/>
<dbReference type="STRING" id="469382.Hbor_17130"/>
<dbReference type="GO" id="GO:0016757">
    <property type="term" value="F:glycosyltransferase activity"/>
    <property type="evidence" value="ECO:0007669"/>
    <property type="project" value="InterPro"/>
</dbReference>
<dbReference type="SUPFAM" id="SSF53756">
    <property type="entry name" value="UDP-Glycosyltransferase/glycogen phosphorylase"/>
    <property type="match status" value="1"/>
</dbReference>
<feature type="domain" description="Glycosyltransferase subfamily 4-like N-terminal" evidence="2">
    <location>
        <begin position="19"/>
        <end position="189"/>
    </location>
</feature>
<dbReference type="GeneID" id="9993532"/>
<dbReference type="Gene3D" id="3.40.50.2000">
    <property type="entry name" value="Glycogen Phosphorylase B"/>
    <property type="match status" value="2"/>
</dbReference>
<accession>E4NM76</accession>